<protein>
    <recommendedName>
        <fullName evidence="1">OTU domain-containing protein</fullName>
    </recommendedName>
</protein>
<organism evidence="2 3">
    <name type="scientific">Lactuca saligna</name>
    <name type="common">Willowleaf lettuce</name>
    <dbReference type="NCBI Taxonomy" id="75948"/>
    <lineage>
        <taxon>Eukaryota</taxon>
        <taxon>Viridiplantae</taxon>
        <taxon>Streptophyta</taxon>
        <taxon>Embryophyta</taxon>
        <taxon>Tracheophyta</taxon>
        <taxon>Spermatophyta</taxon>
        <taxon>Magnoliopsida</taxon>
        <taxon>eudicotyledons</taxon>
        <taxon>Gunneridae</taxon>
        <taxon>Pentapetalae</taxon>
        <taxon>asterids</taxon>
        <taxon>campanulids</taxon>
        <taxon>Asterales</taxon>
        <taxon>Asteraceae</taxon>
        <taxon>Cichorioideae</taxon>
        <taxon>Cichorieae</taxon>
        <taxon>Lactucinae</taxon>
        <taxon>Lactuca</taxon>
    </lineage>
</organism>
<evidence type="ECO:0000259" key="1">
    <source>
        <dbReference type="PROSITE" id="PS50802"/>
    </source>
</evidence>
<dbReference type="EMBL" id="OX465084">
    <property type="protein sequence ID" value="CAI9298969.1"/>
    <property type="molecule type" value="Genomic_DNA"/>
</dbReference>
<dbReference type="Proteomes" id="UP001177003">
    <property type="component" value="Chromosome 8"/>
</dbReference>
<dbReference type="InterPro" id="IPR038765">
    <property type="entry name" value="Papain-like_cys_pep_sf"/>
</dbReference>
<dbReference type="PROSITE" id="PS50802">
    <property type="entry name" value="OTU"/>
    <property type="match status" value="1"/>
</dbReference>
<dbReference type="AlphaFoldDB" id="A0AA35ZVA0"/>
<dbReference type="SUPFAM" id="SSF54001">
    <property type="entry name" value="Cysteine proteinases"/>
    <property type="match status" value="1"/>
</dbReference>
<evidence type="ECO:0000313" key="2">
    <source>
        <dbReference type="EMBL" id="CAI9298969.1"/>
    </source>
</evidence>
<accession>A0AA35ZVA0</accession>
<dbReference type="PANTHER" id="PTHR31569:SF4">
    <property type="entry name" value="SWIM-TYPE DOMAIN-CONTAINING PROTEIN"/>
    <property type="match status" value="1"/>
</dbReference>
<keyword evidence="3" id="KW-1185">Reference proteome</keyword>
<feature type="domain" description="OTU" evidence="1">
    <location>
        <begin position="170"/>
        <end position="293"/>
    </location>
</feature>
<dbReference type="PANTHER" id="PTHR31569">
    <property type="entry name" value="SWIM-TYPE DOMAIN-CONTAINING PROTEIN"/>
    <property type="match status" value="1"/>
</dbReference>
<gene>
    <name evidence="2" type="ORF">LSALG_LOCUS37702</name>
</gene>
<dbReference type="InterPro" id="IPR052579">
    <property type="entry name" value="Zinc_finger_SWIM"/>
</dbReference>
<name>A0AA35ZVA0_LACSI</name>
<dbReference type="InterPro" id="IPR003323">
    <property type="entry name" value="OTU_dom"/>
</dbReference>
<dbReference type="CDD" id="cd22744">
    <property type="entry name" value="OTU"/>
    <property type="match status" value="1"/>
</dbReference>
<reference evidence="2" key="1">
    <citation type="submission" date="2023-04" db="EMBL/GenBank/DDBJ databases">
        <authorList>
            <person name="Vijverberg K."/>
            <person name="Xiong W."/>
            <person name="Schranz E."/>
        </authorList>
    </citation>
    <scope>NUCLEOTIDE SEQUENCE</scope>
</reference>
<sequence>MRNTTGISRERPPSEFTSCCRKSHLEAVGIQIFSPEIASCGEYKATNTIKASGSRKTNCKFELQGKYSKVLDRWTLRVKCDEHNHAPAQHMEGHPFARRLSVDENRLVANLTRKHVARCHILSTLKEQNENNVSVIKTIYNAQQKIRMHEKAGKTPMQVLMSILHNNNYIYELTTEGDGNCGFRAVAVCLGYNEDQWLYIRKQLLEELESQYYAYHRVFTDGFNELRCLPPSTLIDSLFYNHRHLLTVAFKKNRMWFHRLGSPGSGDRCSTFTPQTTCEFAGISKHYDVVDLLLCPWLQQLNEGKTVKTLGRSQLHYQSKKVKVVVPFLHLKKDSNRTRKRYVNNGVH</sequence>
<proteinExistence type="predicted"/>
<dbReference type="Gene3D" id="3.90.70.80">
    <property type="match status" value="1"/>
</dbReference>
<evidence type="ECO:0000313" key="3">
    <source>
        <dbReference type="Proteomes" id="UP001177003"/>
    </source>
</evidence>